<dbReference type="EMBL" id="BRYA01000060">
    <property type="protein sequence ID" value="GMI35817.1"/>
    <property type="molecule type" value="Genomic_DNA"/>
</dbReference>
<protein>
    <submittedName>
        <fullName evidence="2">Uncharacterized protein</fullName>
    </submittedName>
</protein>
<reference evidence="3" key="1">
    <citation type="journal article" date="2023" name="Commun. Biol.">
        <title>Genome analysis of Parmales, the sister group of diatoms, reveals the evolutionary specialization of diatoms from phago-mixotrophs to photoautotrophs.</title>
        <authorList>
            <person name="Ban H."/>
            <person name="Sato S."/>
            <person name="Yoshikawa S."/>
            <person name="Yamada K."/>
            <person name="Nakamura Y."/>
            <person name="Ichinomiya M."/>
            <person name="Sato N."/>
            <person name="Blanc-Mathieu R."/>
            <person name="Endo H."/>
            <person name="Kuwata A."/>
            <person name="Ogata H."/>
        </authorList>
    </citation>
    <scope>NUCLEOTIDE SEQUENCE [LARGE SCALE GENOMIC DNA]</scope>
</reference>
<organism evidence="2 3">
    <name type="scientific">Triparma columacea</name>
    <dbReference type="NCBI Taxonomy" id="722753"/>
    <lineage>
        <taxon>Eukaryota</taxon>
        <taxon>Sar</taxon>
        <taxon>Stramenopiles</taxon>
        <taxon>Ochrophyta</taxon>
        <taxon>Bolidophyceae</taxon>
        <taxon>Parmales</taxon>
        <taxon>Triparmaceae</taxon>
        <taxon>Triparma</taxon>
    </lineage>
</organism>
<feature type="compositionally biased region" description="Polar residues" evidence="1">
    <location>
        <begin position="1"/>
        <end position="10"/>
    </location>
</feature>
<evidence type="ECO:0000256" key="1">
    <source>
        <dbReference type="SAM" id="MobiDB-lite"/>
    </source>
</evidence>
<keyword evidence="3" id="KW-1185">Reference proteome</keyword>
<gene>
    <name evidence="2" type="ORF">TrCOL_g10849</name>
</gene>
<evidence type="ECO:0000313" key="3">
    <source>
        <dbReference type="Proteomes" id="UP001165065"/>
    </source>
</evidence>
<sequence>MNNSIFSTFSDIPCSPYEGQMPSPSKSVSFGGRSEHSSRVEESLLRSTLKRSPPKYSAQTHTFSVGGGESPRRGKVGGVEGVRTPPSNANLIAAAKLIDNAQREVDLARATGREKDAEIASLSDLLNRSMARQSSLEERLQEMKRL</sequence>
<dbReference type="OrthoDB" id="10433337at2759"/>
<dbReference type="AlphaFoldDB" id="A0A9W7L7F5"/>
<proteinExistence type="predicted"/>
<comment type="caution">
    <text evidence="2">The sequence shown here is derived from an EMBL/GenBank/DDBJ whole genome shotgun (WGS) entry which is preliminary data.</text>
</comment>
<dbReference type="Proteomes" id="UP001165065">
    <property type="component" value="Unassembled WGS sequence"/>
</dbReference>
<feature type="region of interest" description="Disordered" evidence="1">
    <location>
        <begin position="1"/>
        <end position="87"/>
    </location>
</feature>
<feature type="compositionally biased region" description="Basic and acidic residues" evidence="1">
    <location>
        <begin position="33"/>
        <end position="44"/>
    </location>
</feature>
<name>A0A9W7L7F5_9STRA</name>
<accession>A0A9W7L7F5</accession>
<evidence type="ECO:0000313" key="2">
    <source>
        <dbReference type="EMBL" id="GMI35817.1"/>
    </source>
</evidence>